<keyword evidence="1" id="KW-1133">Transmembrane helix</keyword>
<feature type="transmembrane region" description="Helical" evidence="1">
    <location>
        <begin position="106"/>
        <end position="127"/>
    </location>
</feature>
<proteinExistence type="predicted"/>
<dbReference type="eggNOG" id="arCOG08234">
    <property type="taxonomic scope" value="Archaea"/>
</dbReference>
<dbReference type="OrthoDB" id="112441at2157"/>
<keyword evidence="1" id="KW-0472">Membrane</keyword>
<feature type="transmembrane region" description="Helical" evidence="1">
    <location>
        <begin position="133"/>
        <end position="152"/>
    </location>
</feature>
<dbReference type="HOGENOM" id="CLU_1536658_0_0_2"/>
<reference evidence="3" key="1">
    <citation type="submission" date="2011-12" db="EMBL/GenBank/DDBJ databases">
        <title>Complete sequence of Methanoregula formicicum SMSP.</title>
        <authorList>
            <person name="Lucas S."/>
            <person name="Han J."/>
            <person name="Lapidus A."/>
            <person name="Cheng J.-F."/>
            <person name="Goodwin L."/>
            <person name="Pitluck S."/>
            <person name="Peters L."/>
            <person name="Ovchinnikova G."/>
            <person name="Teshima H."/>
            <person name="Detter J.C."/>
            <person name="Han C."/>
            <person name="Tapia R."/>
            <person name="Land M."/>
            <person name="Hauser L."/>
            <person name="Kyrpides N."/>
            <person name="Ivanova N."/>
            <person name="Pagani I."/>
            <person name="Imachi H."/>
            <person name="Tamaki H."/>
            <person name="Sekiguchi Y."/>
            <person name="Kamagata Y."/>
            <person name="Cadillo-Quiroz H."/>
            <person name="Zinder S."/>
            <person name="Liu W.-T."/>
            <person name="Woyke T."/>
        </authorList>
    </citation>
    <scope>NUCLEOTIDE SEQUENCE [LARGE SCALE GENOMIC DNA]</scope>
    <source>
        <strain evidence="3">DSM 22288 / NBRC 105244 / SMSP</strain>
    </source>
</reference>
<dbReference type="AlphaFoldDB" id="L0HES6"/>
<gene>
    <name evidence="2" type="ordered locus">Metfor_1497</name>
</gene>
<name>L0HES6_METFS</name>
<dbReference type="EMBL" id="CP003167">
    <property type="protein sequence ID" value="AGB02530.1"/>
    <property type="molecule type" value="Genomic_DNA"/>
</dbReference>
<evidence type="ECO:0000256" key="1">
    <source>
        <dbReference type="SAM" id="Phobius"/>
    </source>
</evidence>
<reference evidence="2 3" key="2">
    <citation type="journal article" date="2014" name="Genome Announc.">
        <title>Complete Genome Sequence of Methanoregula formicica SMSPT, a Mesophilic Hydrogenotrophic Methanogen Isolated from a Methanogenic Upflow Anaerobic Sludge Blanket Reactor.</title>
        <authorList>
            <person name="Yamamoto K."/>
            <person name="Tamaki H."/>
            <person name="Cadillo-Quiroz H."/>
            <person name="Imachi H."/>
            <person name="Kyrpides N."/>
            <person name="Woyke T."/>
            <person name="Goodwin L."/>
            <person name="Zinder S.H."/>
            <person name="Kamagata Y."/>
            <person name="Liu W.T."/>
        </authorList>
    </citation>
    <scope>NUCLEOTIDE SEQUENCE [LARGE SCALE GENOMIC DNA]</scope>
    <source>
        <strain evidence="3">DSM 22288 / NBRC 105244 / SMSP</strain>
    </source>
</reference>
<keyword evidence="3" id="KW-1185">Reference proteome</keyword>
<dbReference type="KEGG" id="mfo:Metfor_1497"/>
<protein>
    <submittedName>
        <fullName evidence="2">Uncharacterized protein</fullName>
    </submittedName>
</protein>
<dbReference type="RefSeq" id="WP_015285493.1">
    <property type="nucleotide sequence ID" value="NC_019943.1"/>
</dbReference>
<keyword evidence="1" id="KW-0812">Transmembrane</keyword>
<evidence type="ECO:0000313" key="3">
    <source>
        <dbReference type="Proteomes" id="UP000010824"/>
    </source>
</evidence>
<dbReference type="InParanoid" id="L0HES6"/>
<evidence type="ECO:0000313" key="2">
    <source>
        <dbReference type="EMBL" id="AGB02530.1"/>
    </source>
</evidence>
<dbReference type="Proteomes" id="UP000010824">
    <property type="component" value="Chromosome"/>
</dbReference>
<dbReference type="GeneID" id="14307886"/>
<accession>L0HES6</accession>
<feature type="transmembrane region" description="Helical" evidence="1">
    <location>
        <begin position="71"/>
        <end position="94"/>
    </location>
</feature>
<organism evidence="2 3">
    <name type="scientific">Methanoregula formicica (strain DSM 22288 / NBRC 105244 / SMSP)</name>
    <dbReference type="NCBI Taxonomy" id="593750"/>
    <lineage>
        <taxon>Archaea</taxon>
        <taxon>Methanobacteriati</taxon>
        <taxon>Methanobacteriota</taxon>
        <taxon>Stenosarchaea group</taxon>
        <taxon>Methanomicrobia</taxon>
        <taxon>Methanomicrobiales</taxon>
        <taxon>Methanoregulaceae</taxon>
        <taxon>Methanoregula</taxon>
    </lineage>
</organism>
<sequence length="174" mass="19284">MDKQPRLSFPLIVQCSLFLLPVNIYIIGEWLGAGIQWILFRYQQTYLGNNLIVFSKDILYVQNGILTGKSAISAAIAFAATCIIIMATVLLFIAHMENRAKRVKTSALLTIFSGCLFLLSDILQYGIFLNGPAGFVVPIGVPVIFLVGALVYRTDITDTHKNEPVSDKPKEYVI</sequence>
<dbReference type="STRING" id="593750.Metfor_1497"/>